<comment type="caution">
    <text evidence="1">The sequence shown here is derived from an EMBL/GenBank/DDBJ whole genome shotgun (WGS) entry which is preliminary data.</text>
</comment>
<evidence type="ECO:0000313" key="2">
    <source>
        <dbReference type="Proteomes" id="UP001234297"/>
    </source>
</evidence>
<proteinExistence type="predicted"/>
<organism evidence="1 2">
    <name type="scientific">Persea americana</name>
    <name type="common">Avocado</name>
    <dbReference type="NCBI Taxonomy" id="3435"/>
    <lineage>
        <taxon>Eukaryota</taxon>
        <taxon>Viridiplantae</taxon>
        <taxon>Streptophyta</taxon>
        <taxon>Embryophyta</taxon>
        <taxon>Tracheophyta</taxon>
        <taxon>Spermatophyta</taxon>
        <taxon>Magnoliopsida</taxon>
        <taxon>Magnoliidae</taxon>
        <taxon>Laurales</taxon>
        <taxon>Lauraceae</taxon>
        <taxon>Persea</taxon>
    </lineage>
</organism>
<dbReference type="EMBL" id="CM056813">
    <property type="protein sequence ID" value="KAJ8640528.1"/>
    <property type="molecule type" value="Genomic_DNA"/>
</dbReference>
<accession>A0ACC2M4Y6</accession>
<gene>
    <name evidence="1" type="ORF">MRB53_017222</name>
</gene>
<evidence type="ECO:0000313" key="1">
    <source>
        <dbReference type="EMBL" id="KAJ8640528.1"/>
    </source>
</evidence>
<sequence>MHFIVGLRCMQIASKTQAVILTVSDQEGTLVFVLQQRMSRMSSLKGWPKKIQSSLDVWSPTPANGAHFGVRNMKLAFRLLRSNGLISCFSLRVLYTLHAPSETPTRRTELWLSVLASSI</sequence>
<keyword evidence="2" id="KW-1185">Reference proteome</keyword>
<dbReference type="Proteomes" id="UP001234297">
    <property type="component" value="Chromosome 5"/>
</dbReference>
<reference evidence="1 2" key="1">
    <citation type="journal article" date="2022" name="Hortic Res">
        <title>A haplotype resolved chromosomal level avocado genome allows analysis of novel avocado genes.</title>
        <authorList>
            <person name="Nath O."/>
            <person name="Fletcher S.J."/>
            <person name="Hayward A."/>
            <person name="Shaw L.M."/>
            <person name="Masouleh A.K."/>
            <person name="Furtado A."/>
            <person name="Henry R.J."/>
            <person name="Mitter N."/>
        </authorList>
    </citation>
    <scope>NUCLEOTIDE SEQUENCE [LARGE SCALE GENOMIC DNA]</scope>
    <source>
        <strain evidence="2">cv. Hass</strain>
    </source>
</reference>
<name>A0ACC2M4Y6_PERAE</name>
<protein>
    <submittedName>
        <fullName evidence="1">Uncharacterized protein</fullName>
    </submittedName>
</protein>